<proteinExistence type="predicted"/>
<dbReference type="InterPro" id="IPR027915">
    <property type="entry name" value="DUF4452"/>
</dbReference>
<dbReference type="Proteomes" id="UP000662931">
    <property type="component" value="Chromosome 3"/>
</dbReference>
<sequence length="134" mass="14476">MFVNASPSVGIPGSTSLPSSASSSGYQSLALSSPQSSLSSLYSSHRTRFMSSKGFELEDDIEFCPQIVNFANHSPVQTHSSNIKNSVFMSPSSPSTHQRSPRVHTPRVRKALDIVNPHTGMRIESSKLSPQTAK</sequence>
<dbReference type="Pfam" id="PF14618">
    <property type="entry name" value="DUF4452"/>
    <property type="match status" value="1"/>
</dbReference>
<evidence type="ECO:0000313" key="2">
    <source>
        <dbReference type="EMBL" id="QPG75578.1"/>
    </source>
</evidence>
<feature type="region of interest" description="Disordered" evidence="1">
    <location>
        <begin position="84"/>
        <end position="134"/>
    </location>
</feature>
<gene>
    <name evidence="2" type="ORF">FOA43_002935</name>
</gene>
<accession>A0A875S3P8</accession>
<dbReference type="KEGG" id="bnn:FOA43_002935"/>
<dbReference type="AlphaFoldDB" id="A0A875S3P8"/>
<organism evidence="2 3">
    <name type="scientific">Eeniella nana</name>
    <name type="common">Yeast</name>
    <name type="synonym">Brettanomyces nanus</name>
    <dbReference type="NCBI Taxonomy" id="13502"/>
    <lineage>
        <taxon>Eukaryota</taxon>
        <taxon>Fungi</taxon>
        <taxon>Dikarya</taxon>
        <taxon>Ascomycota</taxon>
        <taxon>Saccharomycotina</taxon>
        <taxon>Pichiomycetes</taxon>
        <taxon>Pichiales</taxon>
        <taxon>Pichiaceae</taxon>
        <taxon>Brettanomyces</taxon>
    </lineage>
</organism>
<dbReference type="EMBL" id="CP064814">
    <property type="protein sequence ID" value="QPG75578.1"/>
    <property type="molecule type" value="Genomic_DNA"/>
</dbReference>
<reference evidence="2" key="1">
    <citation type="submission" date="2020-10" db="EMBL/GenBank/DDBJ databases">
        <authorList>
            <person name="Roach M.J.R."/>
        </authorList>
    </citation>
    <scope>NUCLEOTIDE SEQUENCE</scope>
    <source>
        <strain evidence="2">CBS 1945</strain>
    </source>
</reference>
<dbReference type="GeneID" id="62196336"/>
<keyword evidence="3" id="KW-1185">Reference proteome</keyword>
<evidence type="ECO:0000256" key="1">
    <source>
        <dbReference type="SAM" id="MobiDB-lite"/>
    </source>
</evidence>
<feature type="compositionally biased region" description="Basic residues" evidence="1">
    <location>
        <begin position="99"/>
        <end position="109"/>
    </location>
</feature>
<evidence type="ECO:0000313" key="3">
    <source>
        <dbReference type="Proteomes" id="UP000662931"/>
    </source>
</evidence>
<feature type="region of interest" description="Disordered" evidence="1">
    <location>
        <begin position="1"/>
        <end position="31"/>
    </location>
</feature>
<name>A0A875S3P8_EENNA</name>
<feature type="compositionally biased region" description="Polar residues" evidence="1">
    <location>
        <begin position="84"/>
        <end position="98"/>
    </location>
</feature>
<dbReference type="RefSeq" id="XP_038779143.1">
    <property type="nucleotide sequence ID" value="XM_038923215.1"/>
</dbReference>
<feature type="compositionally biased region" description="Low complexity" evidence="1">
    <location>
        <begin position="12"/>
        <end position="31"/>
    </location>
</feature>
<dbReference type="OrthoDB" id="5408025at2759"/>
<protein>
    <submittedName>
        <fullName evidence="2">Uncharacterized protein</fullName>
    </submittedName>
</protein>